<dbReference type="STRING" id="1454001.AW08_01400"/>
<dbReference type="AlphaFoldDB" id="A0A011NUA7"/>
<dbReference type="InterPro" id="IPR015424">
    <property type="entry name" value="PyrdxlP-dep_Trfase"/>
</dbReference>
<dbReference type="GO" id="GO:0008483">
    <property type="term" value="F:transaminase activity"/>
    <property type="evidence" value="ECO:0007669"/>
    <property type="project" value="UniProtKB-KW"/>
</dbReference>
<sequence>MSYQRLPYADWGWAELRAVLAAMLCGRIRRGPAARQLAGALAGLLAVPHVLPVNSGRTALRLGLEALMQLRPGRNEVIIPAFICPAVVEVVNSLGLVPVLADVGADLNLDPGACEQRIGSRTLAIIVAHMYGCPAKIEAFETIAKAARVYLVDDAAQVVGESVGGRMLGTFGDFGVLSFAQSKCVVTGESGGGGVLICHENEVSPIVQARVAGLAPAAGRLRALVAFFWNYLLEAHTAALSYRWQRLRQQVLGARARGLVPAGIANLDACLALQQLKSLSRRREQRLRILGHYAAALATPGDPWLMPQFSPGRYLARVMVSLPPGVELDECQRQLRRESVCTRRGYATHSPASCSARGSPDPGARLIELPAYADMTAKDVAEVCQRLRRVAAAYRQCVSNRQDGDDHERCYQ</sequence>
<evidence type="ECO:0000256" key="4">
    <source>
        <dbReference type="RuleBase" id="RU004508"/>
    </source>
</evidence>
<keyword evidence="3 4" id="KW-0663">Pyridoxal phosphate</keyword>
<dbReference type="Pfam" id="PF01041">
    <property type="entry name" value="DegT_DnrJ_EryC1"/>
    <property type="match status" value="1"/>
</dbReference>
<organism evidence="5 6">
    <name type="scientific">Candidatus Accumulibacter adjunctus</name>
    <dbReference type="NCBI Taxonomy" id="1454001"/>
    <lineage>
        <taxon>Bacteria</taxon>
        <taxon>Pseudomonadati</taxon>
        <taxon>Pseudomonadota</taxon>
        <taxon>Betaproteobacteria</taxon>
        <taxon>Candidatus Accumulibacter</taxon>
    </lineage>
</organism>
<dbReference type="InterPro" id="IPR000653">
    <property type="entry name" value="DegT/StrS_aminotransferase"/>
</dbReference>
<evidence type="ECO:0000256" key="3">
    <source>
        <dbReference type="PIRSR" id="PIRSR000390-2"/>
    </source>
</evidence>
<keyword evidence="5" id="KW-0032">Aminotransferase</keyword>
<comment type="similarity">
    <text evidence="1 4">Belongs to the DegT/DnrJ/EryC1 family.</text>
</comment>
<dbReference type="Gene3D" id="3.90.1150.10">
    <property type="entry name" value="Aspartate Aminotransferase, domain 1"/>
    <property type="match status" value="1"/>
</dbReference>
<dbReference type="InterPro" id="IPR015422">
    <property type="entry name" value="PyrdxlP-dep_Trfase_small"/>
</dbReference>
<keyword evidence="6" id="KW-1185">Reference proteome</keyword>
<gene>
    <name evidence="5" type="primary">btrR_1</name>
    <name evidence="5" type="ORF">AW08_01400</name>
</gene>
<comment type="caution">
    <text evidence="5">The sequence shown here is derived from an EMBL/GenBank/DDBJ whole genome shotgun (WGS) entry which is preliminary data.</text>
</comment>
<proteinExistence type="inferred from homology"/>
<dbReference type="EC" id="2.6.1.100" evidence="5"/>
<dbReference type="Gene3D" id="3.40.640.10">
    <property type="entry name" value="Type I PLP-dependent aspartate aminotransferase-like (Major domain)"/>
    <property type="match status" value="1"/>
</dbReference>
<evidence type="ECO:0000313" key="6">
    <source>
        <dbReference type="Proteomes" id="UP000020218"/>
    </source>
</evidence>
<dbReference type="PIRSF" id="PIRSF000390">
    <property type="entry name" value="PLP_StrS"/>
    <property type="match status" value="1"/>
</dbReference>
<evidence type="ECO:0000256" key="2">
    <source>
        <dbReference type="PIRSR" id="PIRSR000390-1"/>
    </source>
</evidence>
<keyword evidence="5" id="KW-0808">Transferase</keyword>
<name>A0A011NUA7_9PROT</name>
<evidence type="ECO:0000313" key="5">
    <source>
        <dbReference type="EMBL" id="EXI68182.1"/>
    </source>
</evidence>
<dbReference type="PANTHER" id="PTHR30244:SF34">
    <property type="entry name" value="DTDP-4-AMINO-4,6-DIDEOXYGALACTOSE TRANSAMINASE"/>
    <property type="match status" value="1"/>
</dbReference>
<protein>
    <submittedName>
        <fullName evidence="5">L-glutamine:2-deoxy-scyllo-inosose aminotransferase</fullName>
        <ecNumber evidence="5">2.6.1.100</ecNumber>
    </submittedName>
</protein>
<dbReference type="GO" id="GO:0000271">
    <property type="term" value="P:polysaccharide biosynthetic process"/>
    <property type="evidence" value="ECO:0007669"/>
    <property type="project" value="TreeGrafter"/>
</dbReference>
<dbReference type="EMBL" id="JFAX01000006">
    <property type="protein sequence ID" value="EXI68182.1"/>
    <property type="molecule type" value="Genomic_DNA"/>
</dbReference>
<dbReference type="GO" id="GO:0030170">
    <property type="term" value="F:pyridoxal phosphate binding"/>
    <property type="evidence" value="ECO:0007669"/>
    <property type="project" value="TreeGrafter"/>
</dbReference>
<accession>A0A011NUA7</accession>
<dbReference type="SUPFAM" id="SSF53383">
    <property type="entry name" value="PLP-dependent transferases"/>
    <property type="match status" value="1"/>
</dbReference>
<evidence type="ECO:0000256" key="1">
    <source>
        <dbReference type="ARBA" id="ARBA00037999"/>
    </source>
</evidence>
<dbReference type="Proteomes" id="UP000020218">
    <property type="component" value="Unassembled WGS sequence"/>
</dbReference>
<reference evidence="5" key="1">
    <citation type="submission" date="2014-02" db="EMBL/GenBank/DDBJ databases">
        <title>Expanding our view of genomic diversity in Candidatus Accumulibacter clades.</title>
        <authorList>
            <person name="Skennerton C.T."/>
            <person name="Barr J.J."/>
            <person name="Slater F.R."/>
            <person name="Bond P.L."/>
            <person name="Tyson G.W."/>
        </authorList>
    </citation>
    <scope>NUCLEOTIDE SEQUENCE [LARGE SCALE GENOMIC DNA]</scope>
</reference>
<feature type="modified residue" description="N6-(pyridoxal phosphate)lysine" evidence="3">
    <location>
        <position position="183"/>
    </location>
</feature>
<dbReference type="PATRIC" id="fig|1454001.3.peg.1452"/>
<feature type="active site" description="Proton acceptor" evidence="2">
    <location>
        <position position="183"/>
    </location>
</feature>
<dbReference type="PANTHER" id="PTHR30244">
    <property type="entry name" value="TRANSAMINASE"/>
    <property type="match status" value="1"/>
</dbReference>
<dbReference type="InterPro" id="IPR015421">
    <property type="entry name" value="PyrdxlP-dep_Trfase_major"/>
</dbReference>